<dbReference type="AlphaFoldDB" id="A0A917GR89"/>
<feature type="region of interest" description="Disordered" evidence="1">
    <location>
        <begin position="60"/>
        <end position="98"/>
    </location>
</feature>
<protein>
    <submittedName>
        <fullName evidence="2">Uncharacterized protein</fullName>
    </submittedName>
</protein>
<name>A0A917GR89_9MICC</name>
<gene>
    <name evidence="2" type="ORF">GCM10011374_17380</name>
</gene>
<proteinExistence type="predicted"/>
<evidence type="ECO:0000313" key="2">
    <source>
        <dbReference type="EMBL" id="GGG54989.1"/>
    </source>
</evidence>
<keyword evidence="3" id="KW-1185">Reference proteome</keyword>
<sequence>MAIVLSSSCRPGPVDGVAVVSLMDGSFPARGGLFGSGWTGAGPGPEAAPQDSCGLPPSLPTPLLAPGTRGPCHAPRRPPGGAVAGPRARAGVTFVHPR</sequence>
<feature type="compositionally biased region" description="Low complexity" evidence="1">
    <location>
        <begin position="79"/>
        <end position="92"/>
    </location>
</feature>
<organism evidence="2 3">
    <name type="scientific">Kocuria dechangensis</name>
    <dbReference type="NCBI Taxonomy" id="1176249"/>
    <lineage>
        <taxon>Bacteria</taxon>
        <taxon>Bacillati</taxon>
        <taxon>Actinomycetota</taxon>
        <taxon>Actinomycetes</taxon>
        <taxon>Micrococcales</taxon>
        <taxon>Micrococcaceae</taxon>
        <taxon>Kocuria</taxon>
    </lineage>
</organism>
<dbReference type="EMBL" id="BMEQ01000007">
    <property type="protein sequence ID" value="GGG54989.1"/>
    <property type="molecule type" value="Genomic_DNA"/>
</dbReference>
<reference evidence="2" key="1">
    <citation type="journal article" date="2014" name="Int. J. Syst. Evol. Microbiol.">
        <title>Complete genome sequence of Corynebacterium casei LMG S-19264T (=DSM 44701T), isolated from a smear-ripened cheese.</title>
        <authorList>
            <consortium name="US DOE Joint Genome Institute (JGI-PGF)"/>
            <person name="Walter F."/>
            <person name="Albersmeier A."/>
            <person name="Kalinowski J."/>
            <person name="Ruckert C."/>
        </authorList>
    </citation>
    <scope>NUCLEOTIDE SEQUENCE</scope>
    <source>
        <strain evidence="2">CGMCC 1.12187</strain>
    </source>
</reference>
<evidence type="ECO:0000256" key="1">
    <source>
        <dbReference type="SAM" id="MobiDB-lite"/>
    </source>
</evidence>
<reference evidence="2" key="2">
    <citation type="submission" date="2020-09" db="EMBL/GenBank/DDBJ databases">
        <authorList>
            <person name="Sun Q."/>
            <person name="Zhou Y."/>
        </authorList>
    </citation>
    <scope>NUCLEOTIDE SEQUENCE</scope>
    <source>
        <strain evidence="2">CGMCC 1.12187</strain>
    </source>
</reference>
<comment type="caution">
    <text evidence="2">The sequence shown here is derived from an EMBL/GenBank/DDBJ whole genome shotgun (WGS) entry which is preliminary data.</text>
</comment>
<dbReference type="Proteomes" id="UP000638848">
    <property type="component" value="Unassembled WGS sequence"/>
</dbReference>
<evidence type="ECO:0000313" key="3">
    <source>
        <dbReference type="Proteomes" id="UP000638848"/>
    </source>
</evidence>
<accession>A0A917GR89</accession>